<evidence type="ECO:0000259" key="3">
    <source>
        <dbReference type="Pfam" id="PF11893"/>
    </source>
</evidence>
<dbReference type="PIRSF" id="PIRSF004950">
    <property type="entry name" value="Mmb_sulf_HI0842"/>
    <property type="match status" value="1"/>
</dbReference>
<name>A0ABX7Q113_9BACT</name>
<proteinExistence type="predicted"/>
<keyword evidence="1" id="KW-0812">Transmembrane</keyword>
<dbReference type="Pfam" id="PF11893">
    <property type="entry name" value="DUF3413"/>
    <property type="match status" value="1"/>
</dbReference>
<organism evidence="4 5">
    <name type="scientific">Geobacter benzoatilyticus</name>
    <dbReference type="NCBI Taxonomy" id="2815309"/>
    <lineage>
        <taxon>Bacteria</taxon>
        <taxon>Pseudomonadati</taxon>
        <taxon>Thermodesulfobacteriota</taxon>
        <taxon>Desulfuromonadia</taxon>
        <taxon>Geobacterales</taxon>
        <taxon>Geobacteraceae</taxon>
        <taxon>Geobacter</taxon>
    </lineage>
</organism>
<dbReference type="Pfam" id="PF00884">
    <property type="entry name" value="Sulfatase"/>
    <property type="match status" value="1"/>
</dbReference>
<dbReference type="InterPro" id="IPR000917">
    <property type="entry name" value="Sulfatase_N"/>
</dbReference>
<dbReference type="SUPFAM" id="SSF53649">
    <property type="entry name" value="Alkaline phosphatase-like"/>
    <property type="match status" value="1"/>
</dbReference>
<protein>
    <submittedName>
        <fullName evidence="4">Sulfatase-like hydrolase/transferase</fullName>
    </submittedName>
</protein>
<dbReference type="InterPro" id="IPR017850">
    <property type="entry name" value="Alkaline_phosphatase_core_sf"/>
</dbReference>
<accession>A0ABX7Q113</accession>
<feature type="domain" description="Sulfatase N-terminal" evidence="2">
    <location>
        <begin position="246"/>
        <end position="526"/>
    </location>
</feature>
<dbReference type="PANTHER" id="PTHR43751">
    <property type="entry name" value="SULFATASE"/>
    <property type="match status" value="1"/>
</dbReference>
<dbReference type="EMBL" id="CP071382">
    <property type="protein sequence ID" value="QSV44755.1"/>
    <property type="molecule type" value="Genomic_DNA"/>
</dbReference>
<dbReference type="Gene3D" id="3.40.720.10">
    <property type="entry name" value="Alkaline Phosphatase, subunit A"/>
    <property type="match status" value="1"/>
</dbReference>
<feature type="transmembrane region" description="Helical" evidence="1">
    <location>
        <begin position="131"/>
        <end position="150"/>
    </location>
</feature>
<dbReference type="RefSeq" id="WP_207162569.1">
    <property type="nucleotide sequence ID" value="NZ_CP071382.1"/>
</dbReference>
<keyword evidence="1" id="KW-0472">Membrane</keyword>
<sequence>MSNHNTTPMKINMSVYFVCSWLFSVFLCTGFLHGIPNDTLRDQLHSLLAVATYGLIYQFPAIIAYWLLRKWRAAAIGSAVTLSVLCHLFVFFDDKLYDLYGFHINGFVWNLLTSRGGIESLGADQTNPTVVIGYMTALAAIHLSGLLLSLKLSRVRIPAKWVILLFFVATVTERGVYGYSRAELYEPVLSRGSALPLYQPTKMNSFLNRLGIQVKKSSAIQMKQNQKQLKYPRQPLAMSKNARPFNILVLVSESLRWDMLNPEVMPNMSRFAKRGWNYTAHYSGGNGTRQGLFALFYGISGNNWDTFLRNRKGPVFFDVLKDYNYQYFIYTSAKFTYPEFDLTIFSQIPKDKLVENNNGEPWMRDEANTSALIDSIKHRDPAKPYFGFMFYEATHARYSFPNKAAINPNYATTLDYAGLSREDLASKIKGLKARYENAAHSIDSQLQRIVEYLQKSGDLNNTLVIITGDHGEEFMERGRWGHNSAFTDWQVRVPMVAWMPGSTAKTISMRTSHMDVVPTILKRLGVQNQVKDYSQGIDLSAPQDHRNIIVASWSDIGLINDYGKLVIPYKSTTQHENLATNLNDNPVNGSTLVANMRQTIFQVLTESQYN</sequence>
<dbReference type="InterPro" id="IPR052701">
    <property type="entry name" value="GAG_Ulvan_Degrading_Sulfatases"/>
</dbReference>
<feature type="transmembrane region" description="Helical" evidence="1">
    <location>
        <begin position="73"/>
        <end position="92"/>
    </location>
</feature>
<feature type="domain" description="Inner membrane protein YejM N-terminal" evidence="3">
    <location>
        <begin position="61"/>
        <end position="237"/>
    </location>
</feature>
<feature type="transmembrane region" description="Helical" evidence="1">
    <location>
        <begin position="15"/>
        <end position="35"/>
    </location>
</feature>
<evidence type="ECO:0000313" key="4">
    <source>
        <dbReference type="EMBL" id="QSV44755.1"/>
    </source>
</evidence>
<feature type="transmembrane region" description="Helical" evidence="1">
    <location>
        <begin position="162"/>
        <end position="180"/>
    </location>
</feature>
<evidence type="ECO:0000313" key="5">
    <source>
        <dbReference type="Proteomes" id="UP000663651"/>
    </source>
</evidence>
<reference evidence="4 5" key="1">
    <citation type="submission" date="2021-03" db="EMBL/GenBank/DDBJ databases">
        <title>Geobacter metallireducens gen. nov. sp. nov., a microorganism capable of coupling the complete oxidation of organic compounds to the reduction of iron and other metals.</title>
        <authorList>
            <person name="Li Y."/>
        </authorList>
    </citation>
    <scope>NUCLEOTIDE SEQUENCE [LARGE SCALE GENOMIC DNA]</scope>
    <source>
        <strain evidence="4 5">Jerry-YX</strain>
    </source>
</reference>
<evidence type="ECO:0000259" key="2">
    <source>
        <dbReference type="Pfam" id="PF00884"/>
    </source>
</evidence>
<keyword evidence="1" id="KW-1133">Transmembrane helix</keyword>
<dbReference type="InterPro" id="IPR024588">
    <property type="entry name" value="YejM_N"/>
</dbReference>
<dbReference type="PANTHER" id="PTHR43751:SF3">
    <property type="entry name" value="SULFATASE N-TERMINAL DOMAIN-CONTAINING PROTEIN"/>
    <property type="match status" value="1"/>
</dbReference>
<dbReference type="CDD" id="cd16148">
    <property type="entry name" value="sulfatase_like"/>
    <property type="match status" value="1"/>
</dbReference>
<keyword evidence="5" id="KW-1185">Reference proteome</keyword>
<gene>
    <name evidence="4" type="ORF">JZM60_11340</name>
</gene>
<dbReference type="InterPro" id="IPR012159">
    <property type="entry name" value="YejM-like"/>
</dbReference>
<dbReference type="Proteomes" id="UP000663651">
    <property type="component" value="Chromosome"/>
</dbReference>
<evidence type="ECO:0000256" key="1">
    <source>
        <dbReference type="SAM" id="Phobius"/>
    </source>
</evidence>
<feature type="transmembrane region" description="Helical" evidence="1">
    <location>
        <begin position="47"/>
        <end position="68"/>
    </location>
</feature>